<name>A0A0E9RY16_ANGAN</name>
<evidence type="ECO:0000256" key="1">
    <source>
        <dbReference type="SAM" id="SignalP"/>
    </source>
</evidence>
<keyword evidence="1" id="KW-0732">Signal</keyword>
<protein>
    <submittedName>
        <fullName evidence="2">Uncharacterized protein</fullName>
    </submittedName>
</protein>
<organism evidence="2">
    <name type="scientific">Anguilla anguilla</name>
    <name type="common">European freshwater eel</name>
    <name type="synonym">Muraena anguilla</name>
    <dbReference type="NCBI Taxonomy" id="7936"/>
    <lineage>
        <taxon>Eukaryota</taxon>
        <taxon>Metazoa</taxon>
        <taxon>Chordata</taxon>
        <taxon>Craniata</taxon>
        <taxon>Vertebrata</taxon>
        <taxon>Euteleostomi</taxon>
        <taxon>Actinopterygii</taxon>
        <taxon>Neopterygii</taxon>
        <taxon>Teleostei</taxon>
        <taxon>Anguilliformes</taxon>
        <taxon>Anguillidae</taxon>
        <taxon>Anguilla</taxon>
    </lineage>
</organism>
<proteinExistence type="predicted"/>
<dbReference type="EMBL" id="GBXM01075439">
    <property type="protein sequence ID" value="JAH33138.1"/>
    <property type="molecule type" value="Transcribed_RNA"/>
</dbReference>
<accession>A0A0E9RY16</accession>
<sequence>MSYLKVKFSIFIFLVMQLIHIHVIFHEVNQVKCLVQQLNVITGAGTHNLRVTKLVTNHCASPPPPLCTDTF</sequence>
<reference evidence="2" key="1">
    <citation type="submission" date="2014-11" db="EMBL/GenBank/DDBJ databases">
        <authorList>
            <person name="Amaro Gonzalez C."/>
        </authorList>
    </citation>
    <scope>NUCLEOTIDE SEQUENCE</scope>
</reference>
<dbReference type="AlphaFoldDB" id="A0A0E9RY16"/>
<evidence type="ECO:0000313" key="2">
    <source>
        <dbReference type="EMBL" id="JAH33138.1"/>
    </source>
</evidence>
<reference evidence="2" key="2">
    <citation type="journal article" date="2015" name="Fish Shellfish Immunol.">
        <title>Early steps in the European eel (Anguilla anguilla)-Vibrio vulnificus interaction in the gills: Role of the RtxA13 toxin.</title>
        <authorList>
            <person name="Callol A."/>
            <person name="Pajuelo D."/>
            <person name="Ebbesson L."/>
            <person name="Teles M."/>
            <person name="MacKenzie S."/>
            <person name="Amaro C."/>
        </authorList>
    </citation>
    <scope>NUCLEOTIDE SEQUENCE</scope>
</reference>
<feature type="chain" id="PRO_5002431854" evidence="1">
    <location>
        <begin position="31"/>
        <end position="71"/>
    </location>
</feature>
<feature type="signal peptide" evidence="1">
    <location>
        <begin position="1"/>
        <end position="30"/>
    </location>
</feature>